<proteinExistence type="predicted"/>
<dbReference type="RefSeq" id="WP_106078122.1">
    <property type="nucleotide sequence ID" value="NZ_MTBD01000058.1"/>
</dbReference>
<dbReference type="AlphaFoldDB" id="A0A2S9WZ26"/>
<organism evidence="1 2">
    <name type="scientific">Chromobacterium amazonense</name>
    <dbReference type="NCBI Taxonomy" id="1382803"/>
    <lineage>
        <taxon>Bacteria</taxon>
        <taxon>Pseudomonadati</taxon>
        <taxon>Pseudomonadota</taxon>
        <taxon>Betaproteobacteria</taxon>
        <taxon>Neisseriales</taxon>
        <taxon>Chromobacteriaceae</taxon>
        <taxon>Chromobacterium</taxon>
    </lineage>
</organism>
<dbReference type="EMBL" id="MTBD01000058">
    <property type="protein sequence ID" value="PRP68714.1"/>
    <property type="molecule type" value="Genomic_DNA"/>
</dbReference>
<dbReference type="Proteomes" id="UP000239469">
    <property type="component" value="Unassembled WGS sequence"/>
</dbReference>
<protein>
    <submittedName>
        <fullName evidence="1">Uncharacterized protein</fullName>
    </submittedName>
</protein>
<comment type="caution">
    <text evidence="1">The sequence shown here is derived from an EMBL/GenBank/DDBJ whole genome shotgun (WGS) entry which is preliminary data.</text>
</comment>
<sequence>MITSVNAIDRNGDAQVNVQINDQHNFHFVMSREAIFDFLEGESEGVLSAAEALQQNWDQFRPALERVLRTYGTRFEVLTTEMLNP</sequence>
<evidence type="ECO:0000313" key="1">
    <source>
        <dbReference type="EMBL" id="PRP68714.1"/>
    </source>
</evidence>
<reference evidence="1 2" key="1">
    <citation type="submission" date="2017-01" db="EMBL/GenBank/DDBJ databases">
        <title>New insights into the genetic diversity of Chromobacterium isolated from tropical freshwater lake.</title>
        <authorList>
            <person name="Santos A.B."/>
            <person name="Nascimento A.M."/>
            <person name="Da Silva P.C."/>
        </authorList>
    </citation>
    <scope>NUCLEOTIDE SEQUENCE [LARGE SCALE GENOMIC DNA]</scope>
    <source>
        <strain evidence="1 2">56AF</strain>
    </source>
</reference>
<name>A0A2S9WZ26_9NEIS</name>
<accession>A0A2S9WZ26</accession>
<evidence type="ECO:0000313" key="2">
    <source>
        <dbReference type="Proteomes" id="UP000239469"/>
    </source>
</evidence>
<gene>
    <name evidence="1" type="ORF">BUE93_20835</name>
</gene>